<dbReference type="PROSITE" id="PS51257">
    <property type="entry name" value="PROKAR_LIPOPROTEIN"/>
    <property type="match status" value="1"/>
</dbReference>
<name>A0ABV0CSE7_9SPHN</name>
<keyword evidence="1" id="KW-0732">Signal</keyword>
<feature type="chain" id="PRO_5046002961" evidence="1">
    <location>
        <begin position="24"/>
        <end position="228"/>
    </location>
</feature>
<evidence type="ECO:0000313" key="2">
    <source>
        <dbReference type="EMBL" id="MEN7535660.1"/>
    </source>
</evidence>
<evidence type="ECO:0000256" key="1">
    <source>
        <dbReference type="SAM" id="SignalP"/>
    </source>
</evidence>
<keyword evidence="3" id="KW-1185">Reference proteome</keyword>
<sequence length="228" mass="23838">MDIARRPRFPLATAMLATGLALASGGCAASGSAPIEMLAEPGSSEARAELALRLASEARRAHDARAMLVAARMMLTSGTRPAKIEDGAMVADIEGDPVAHGWAREAIALAGDNPTLVGEAERVLAMRPRGVLRSSLGGGPLRYVRRVSANESVRFDISTQPQVPARIAAIGDGDARIGLVVSAGNARVCDQRARSTHSLCTWRAASERHDVTLINAGPLASDVMILSN</sequence>
<evidence type="ECO:0000313" key="3">
    <source>
        <dbReference type="Proteomes" id="UP001484535"/>
    </source>
</evidence>
<dbReference type="EMBL" id="JBDLBR010000001">
    <property type="protein sequence ID" value="MEN7535660.1"/>
    <property type="molecule type" value="Genomic_DNA"/>
</dbReference>
<reference evidence="2 3" key="1">
    <citation type="submission" date="2024-05" db="EMBL/GenBank/DDBJ databases">
        <authorList>
            <person name="Park S."/>
        </authorList>
    </citation>
    <scope>NUCLEOTIDE SEQUENCE [LARGE SCALE GENOMIC DNA]</scope>
    <source>
        <strain evidence="2 3">DGU5</strain>
    </source>
</reference>
<dbReference type="Proteomes" id="UP001484535">
    <property type="component" value="Unassembled WGS sequence"/>
</dbReference>
<feature type="signal peptide" evidence="1">
    <location>
        <begin position="1"/>
        <end position="23"/>
    </location>
</feature>
<gene>
    <name evidence="2" type="ORF">ABDJ38_00550</name>
</gene>
<comment type="caution">
    <text evidence="2">The sequence shown here is derived from an EMBL/GenBank/DDBJ whole genome shotgun (WGS) entry which is preliminary data.</text>
</comment>
<protein>
    <submittedName>
        <fullName evidence="2">Uncharacterized protein</fullName>
    </submittedName>
</protein>
<organism evidence="2 3">
    <name type="scientific">Aurantiacibacter flavus</name>
    <dbReference type="NCBI Taxonomy" id="3145232"/>
    <lineage>
        <taxon>Bacteria</taxon>
        <taxon>Pseudomonadati</taxon>
        <taxon>Pseudomonadota</taxon>
        <taxon>Alphaproteobacteria</taxon>
        <taxon>Sphingomonadales</taxon>
        <taxon>Erythrobacteraceae</taxon>
        <taxon>Aurantiacibacter</taxon>
    </lineage>
</organism>
<accession>A0ABV0CSE7</accession>
<dbReference type="RefSeq" id="WP_346783123.1">
    <property type="nucleotide sequence ID" value="NZ_JBDLBR010000001.1"/>
</dbReference>
<proteinExistence type="predicted"/>